<evidence type="ECO:0000313" key="5">
    <source>
        <dbReference type="Proteomes" id="UP000054926"/>
    </source>
</evidence>
<gene>
    <name evidence="4" type="ORF">Lste_2578</name>
</gene>
<sequence length="461" mass="51602">MATNEDEARLLIDLDTEQEVRLGESAEIHTVDEEAALPIDLDTEQKVTPATVEDTPEQIIRSKLKVVNETEQDKLVKITITKEIFEQIRKSLQDTVKSLEKNPSMFSRAAEYWGELPLWQKIIGGVALTVPTLILGIVAHIGFLLAICGVTALTYAAGGIILDDHHKCSTSAVESLQKGILGLADLLELTINALDIIRQQLAIEIKKFTEENAKFKAYIEELSKKIDAIDKQVMATARINDTLTETKDGLVEVSGALKEGVERQSDLMQQNQEKLDRITEGYRTAQEELVQKVREVKQVRHELGQDLDRAKAMIDSLHTAITKLSVDAIGNEEQRKAFQEKLDIFIKNKEVSFLLIADRICEAERRLAIVQKELERSNDRYQELLKVQERHIDTLKSMSSQASADQAPSQAKLQDGRVDTPQTQEPIMNPVSMILDRIGLHAQKEPGGKPGAERTPTPQYS</sequence>
<reference evidence="4 5" key="1">
    <citation type="submission" date="2015-11" db="EMBL/GenBank/DDBJ databases">
        <title>Genomic analysis of 38 Legionella species identifies large and diverse effector repertoires.</title>
        <authorList>
            <person name="Burstein D."/>
            <person name="Amaro F."/>
            <person name="Zusman T."/>
            <person name="Lifshitz Z."/>
            <person name="Cohen O."/>
            <person name="Gilbert J.A."/>
            <person name="Pupko T."/>
            <person name="Shuman H.A."/>
            <person name="Segal G."/>
        </authorList>
    </citation>
    <scope>NUCLEOTIDE SEQUENCE [LARGE SCALE GENOMIC DNA]</scope>
    <source>
        <strain evidence="4 5">IMVS3376</strain>
    </source>
</reference>
<dbReference type="RefSeq" id="WP_068310938.1">
    <property type="nucleotide sequence ID" value="NZ_LNYY01000019.1"/>
</dbReference>
<proteinExistence type="predicted"/>
<dbReference type="InterPro" id="IPR049966">
    <property type="entry name" value="T4SS_LegC2C7"/>
</dbReference>
<name>A0A0W0ZJ32_9GAMM</name>
<evidence type="ECO:0000256" key="1">
    <source>
        <dbReference type="SAM" id="Coils"/>
    </source>
</evidence>
<feature type="region of interest" description="Disordered" evidence="2">
    <location>
        <begin position="396"/>
        <end position="461"/>
    </location>
</feature>
<accession>A0A0W0ZJ32</accession>
<evidence type="ECO:0000313" key="4">
    <source>
        <dbReference type="EMBL" id="KTD69420.1"/>
    </source>
</evidence>
<feature type="transmembrane region" description="Helical" evidence="3">
    <location>
        <begin position="122"/>
        <end position="147"/>
    </location>
</feature>
<dbReference type="PATRIC" id="fig|947033.5.peg.2734"/>
<evidence type="ECO:0000256" key="2">
    <source>
        <dbReference type="SAM" id="MobiDB-lite"/>
    </source>
</evidence>
<dbReference type="NCBIfam" id="NF043058">
    <property type="entry name" value="T4SS_LegC2C7"/>
    <property type="match status" value="1"/>
</dbReference>
<dbReference type="AlphaFoldDB" id="A0A0W0ZJ32"/>
<feature type="compositionally biased region" description="Low complexity" evidence="2">
    <location>
        <begin position="399"/>
        <end position="411"/>
    </location>
</feature>
<dbReference type="EMBL" id="LNYY01000019">
    <property type="protein sequence ID" value="KTD69420.1"/>
    <property type="molecule type" value="Genomic_DNA"/>
</dbReference>
<feature type="coiled-coil region" evidence="1">
    <location>
        <begin position="268"/>
        <end position="302"/>
    </location>
</feature>
<feature type="compositionally biased region" description="Basic and acidic residues" evidence="2">
    <location>
        <begin position="438"/>
        <end position="447"/>
    </location>
</feature>
<organism evidence="4 5">
    <name type="scientific">Legionella steelei</name>
    <dbReference type="NCBI Taxonomy" id="947033"/>
    <lineage>
        <taxon>Bacteria</taxon>
        <taxon>Pseudomonadati</taxon>
        <taxon>Pseudomonadota</taxon>
        <taxon>Gammaproteobacteria</taxon>
        <taxon>Legionellales</taxon>
        <taxon>Legionellaceae</taxon>
        <taxon>Legionella</taxon>
    </lineage>
</organism>
<dbReference type="Proteomes" id="UP000054926">
    <property type="component" value="Unassembled WGS sequence"/>
</dbReference>
<keyword evidence="3" id="KW-0472">Membrane</keyword>
<keyword evidence="3" id="KW-1133">Transmembrane helix</keyword>
<protein>
    <submittedName>
        <fullName evidence="4">Inclusion membrane protein A</fullName>
    </submittedName>
</protein>
<evidence type="ECO:0000256" key="3">
    <source>
        <dbReference type="SAM" id="Phobius"/>
    </source>
</evidence>
<comment type="caution">
    <text evidence="4">The sequence shown here is derived from an EMBL/GenBank/DDBJ whole genome shotgun (WGS) entry which is preliminary data.</text>
</comment>
<keyword evidence="3" id="KW-0812">Transmembrane</keyword>
<keyword evidence="1" id="KW-0175">Coiled coil</keyword>
<keyword evidence="5" id="KW-1185">Reference proteome</keyword>